<feature type="region of interest" description="Disordered" evidence="1">
    <location>
        <begin position="222"/>
        <end position="247"/>
    </location>
</feature>
<protein>
    <submittedName>
        <fullName evidence="2">Uncharacterized protein</fullName>
    </submittedName>
</protein>
<reference evidence="2" key="1">
    <citation type="submission" date="2020-01" db="EMBL/GenBank/DDBJ databases">
        <title>Development of genomics and gene disruption for Polysphondylium violaceum indicates a role for the polyketide synthase stlB in stalk morphogenesis.</title>
        <authorList>
            <person name="Narita B."/>
            <person name="Kawabe Y."/>
            <person name="Kin K."/>
            <person name="Saito T."/>
            <person name="Gibbs R."/>
            <person name="Kuspa A."/>
            <person name="Muzny D."/>
            <person name="Queller D."/>
            <person name="Richards S."/>
            <person name="Strassman J."/>
            <person name="Sucgang R."/>
            <person name="Worley K."/>
            <person name="Schaap P."/>
        </authorList>
    </citation>
    <scope>NUCLEOTIDE SEQUENCE</scope>
    <source>
        <strain evidence="2">QSvi11</strain>
    </source>
</reference>
<dbReference type="Proteomes" id="UP000695562">
    <property type="component" value="Unassembled WGS sequence"/>
</dbReference>
<keyword evidence="3" id="KW-1185">Reference proteome</keyword>
<dbReference type="AlphaFoldDB" id="A0A8J4UYU9"/>
<feature type="compositionally biased region" description="Polar residues" evidence="1">
    <location>
        <begin position="62"/>
        <end position="71"/>
    </location>
</feature>
<evidence type="ECO:0000256" key="1">
    <source>
        <dbReference type="SAM" id="MobiDB-lite"/>
    </source>
</evidence>
<evidence type="ECO:0000313" key="3">
    <source>
        <dbReference type="Proteomes" id="UP000695562"/>
    </source>
</evidence>
<proteinExistence type="predicted"/>
<name>A0A8J4UYU9_9MYCE</name>
<dbReference type="OrthoDB" id="20934at2759"/>
<feature type="compositionally biased region" description="Polar residues" evidence="1">
    <location>
        <begin position="275"/>
        <end position="286"/>
    </location>
</feature>
<sequence length="531" mass="61025">MLLTPPQYEPRHGSPSHSTSDSILALLENSHISCARSINNSTAAASIKNNSKRNNYSISLNISPKQSTNLDNSNSNNNINNNNNNNNQEQQTDTKNIQILKQSLEWQDESEDYVEGEDDGDDESSEYDSSTDQENDNDESFDFDSEEEIFERHYYHSDNDDDDTDSEQEDDEDSEDDNSSEEEKDESNSSESESEEEKKYRRNNLNFQSNFNLKKSTSSLFFKSSDDSTSESEEDSNSSGHEFYSDRDGIDGFEDFAIPTSYSISISPSKKNQKTPDITITEPSTATEDEYDITDKEEMKAQQEKDKLIINTIRNSMSGGFNLQADIPYWFGQEDETQLKIIFQTYLEFLQIDQEIRQTLRGPKPFIGRVHRRVVHYNNQGFTTLDTVKVYKWEIQPMGRPLALYKSFVLLTQWDQENGIPEKLQKVNSLSNKDYWAKESKDLKSASLGHSFIYCSPIFQSDFGFQYSVDMEKYPIDFLPCPKSNTVFLNNKLFTGTRRSSHPSLLLSSHIYSHSIIPQNEFRDKASNDYS</sequence>
<accession>A0A8J4UYU9</accession>
<feature type="compositionally biased region" description="Low complexity" evidence="1">
    <location>
        <begin position="72"/>
        <end position="87"/>
    </location>
</feature>
<feature type="region of interest" description="Disordered" evidence="1">
    <location>
        <begin position="1"/>
        <end position="20"/>
    </location>
</feature>
<feature type="compositionally biased region" description="Acidic residues" evidence="1">
    <location>
        <begin position="106"/>
        <end position="149"/>
    </location>
</feature>
<feature type="region of interest" description="Disordered" evidence="1">
    <location>
        <begin position="265"/>
        <end position="293"/>
    </location>
</feature>
<evidence type="ECO:0000313" key="2">
    <source>
        <dbReference type="EMBL" id="KAF2072058.1"/>
    </source>
</evidence>
<dbReference type="EMBL" id="AJWJ01000314">
    <property type="protein sequence ID" value="KAF2072058.1"/>
    <property type="molecule type" value="Genomic_DNA"/>
</dbReference>
<organism evidence="2 3">
    <name type="scientific">Polysphondylium violaceum</name>
    <dbReference type="NCBI Taxonomy" id="133409"/>
    <lineage>
        <taxon>Eukaryota</taxon>
        <taxon>Amoebozoa</taxon>
        <taxon>Evosea</taxon>
        <taxon>Eumycetozoa</taxon>
        <taxon>Dictyostelia</taxon>
        <taxon>Dictyosteliales</taxon>
        <taxon>Dictyosteliaceae</taxon>
        <taxon>Polysphondylium</taxon>
    </lineage>
</organism>
<gene>
    <name evidence="2" type="ORF">CYY_006624</name>
</gene>
<comment type="caution">
    <text evidence="2">The sequence shown here is derived from an EMBL/GenBank/DDBJ whole genome shotgun (WGS) entry which is preliminary data.</text>
</comment>
<feature type="region of interest" description="Disordered" evidence="1">
    <location>
        <begin position="105"/>
        <end position="206"/>
    </location>
</feature>
<feature type="compositionally biased region" description="Acidic residues" evidence="1">
    <location>
        <begin position="159"/>
        <end position="185"/>
    </location>
</feature>
<feature type="region of interest" description="Disordered" evidence="1">
    <location>
        <begin position="62"/>
        <end position="92"/>
    </location>
</feature>